<evidence type="ECO:0000313" key="5">
    <source>
        <dbReference type="Proteomes" id="UP001364156"/>
    </source>
</evidence>
<dbReference type="RefSeq" id="WP_338550276.1">
    <property type="nucleotide sequence ID" value="NZ_CP146069.1"/>
</dbReference>
<evidence type="ECO:0000313" key="4">
    <source>
        <dbReference type="EMBL" id="WWR47452.1"/>
    </source>
</evidence>
<dbReference type="SUPFAM" id="SSF55811">
    <property type="entry name" value="Nudix"/>
    <property type="match status" value="1"/>
</dbReference>
<protein>
    <submittedName>
        <fullName evidence="4">NUDIX hydrolase</fullName>
        <ecNumber evidence="4">3.6.-.-</ecNumber>
    </submittedName>
</protein>
<dbReference type="GO" id="GO:0016787">
    <property type="term" value="F:hydrolase activity"/>
    <property type="evidence" value="ECO:0007669"/>
    <property type="project" value="UniProtKB-KW"/>
</dbReference>
<comment type="cofactor">
    <cofactor evidence="1">
        <name>Mg(2+)</name>
        <dbReference type="ChEBI" id="CHEBI:18420"/>
    </cofactor>
</comment>
<dbReference type="PROSITE" id="PS51462">
    <property type="entry name" value="NUDIX"/>
    <property type="match status" value="1"/>
</dbReference>
<evidence type="ECO:0000259" key="3">
    <source>
        <dbReference type="PROSITE" id="PS51462"/>
    </source>
</evidence>
<proteinExistence type="predicted"/>
<dbReference type="PANTHER" id="PTHR43046">
    <property type="entry name" value="GDP-MANNOSE MANNOSYL HYDROLASE"/>
    <property type="match status" value="1"/>
</dbReference>
<gene>
    <name evidence="4" type="ORF">RZ517_04540</name>
</gene>
<evidence type="ECO:0000256" key="1">
    <source>
        <dbReference type="ARBA" id="ARBA00001946"/>
    </source>
</evidence>
<dbReference type="Proteomes" id="UP001364156">
    <property type="component" value="Chromosome"/>
</dbReference>
<dbReference type="EC" id="3.6.-.-" evidence="4"/>
<feature type="domain" description="Nudix hydrolase" evidence="3">
    <location>
        <begin position="2"/>
        <end position="137"/>
    </location>
</feature>
<dbReference type="EMBL" id="CP146069">
    <property type="protein sequence ID" value="WWR47452.1"/>
    <property type="molecule type" value="Genomic_DNA"/>
</dbReference>
<accession>A0ABZ2HJI9</accession>
<keyword evidence="2 4" id="KW-0378">Hydrolase</keyword>
<organism evidence="4 5">
    <name type="scientific">Roseovarius phycicola</name>
    <dbReference type="NCBI Taxonomy" id="3080976"/>
    <lineage>
        <taxon>Bacteria</taxon>
        <taxon>Pseudomonadati</taxon>
        <taxon>Pseudomonadota</taxon>
        <taxon>Alphaproteobacteria</taxon>
        <taxon>Rhodobacterales</taxon>
        <taxon>Roseobacteraceae</taxon>
        <taxon>Roseovarius</taxon>
    </lineage>
</organism>
<dbReference type="CDD" id="cd18880">
    <property type="entry name" value="NUDIX_ADPRase"/>
    <property type="match status" value="1"/>
</dbReference>
<evidence type="ECO:0000256" key="2">
    <source>
        <dbReference type="ARBA" id="ARBA00022801"/>
    </source>
</evidence>
<dbReference type="PANTHER" id="PTHR43046:SF16">
    <property type="entry name" value="ADP-RIBOSE PYROPHOSPHATASE YJHB-RELATED"/>
    <property type="match status" value="1"/>
</dbReference>
<name>A0ABZ2HJI9_9RHOB</name>
<sequence>MPIRLATRAVIVHDERLLLVNAYPDGQSDLWCAPGGGAEPGASLPDNLTREVHEETGLRIKVGPPCLINEFHDPKRGFHQVDLFFRCQIIEGTLTQDWNDPENVVTERRFFTKEDLAFIRLKPDSLPDVAFNRGFGYDPLEKIVG</sequence>
<dbReference type="InterPro" id="IPR000086">
    <property type="entry name" value="NUDIX_hydrolase_dom"/>
</dbReference>
<keyword evidence="5" id="KW-1185">Reference proteome</keyword>
<dbReference type="Gene3D" id="3.90.79.10">
    <property type="entry name" value="Nucleoside Triphosphate Pyrophosphohydrolase"/>
    <property type="match status" value="1"/>
</dbReference>
<dbReference type="InterPro" id="IPR015797">
    <property type="entry name" value="NUDIX_hydrolase-like_dom_sf"/>
</dbReference>
<reference evidence="4 5" key="1">
    <citation type="submission" date="2023-10" db="EMBL/GenBank/DDBJ databases">
        <title>Roseovarius strain S88 nov., isolated from a marine algae.</title>
        <authorList>
            <person name="Lee M.W."/>
            <person name="Lee J.K."/>
            <person name="Kim J.M."/>
            <person name="Choi D.G."/>
            <person name="Baek J.H."/>
            <person name="Bayburt H."/>
            <person name="Jung J.J."/>
            <person name="Han D.M."/>
            <person name="Jeon C.O."/>
        </authorList>
    </citation>
    <scope>NUCLEOTIDE SEQUENCE [LARGE SCALE GENOMIC DNA]</scope>
    <source>
        <strain evidence="4 5">S88</strain>
    </source>
</reference>
<dbReference type="Pfam" id="PF00293">
    <property type="entry name" value="NUDIX"/>
    <property type="match status" value="1"/>
</dbReference>